<organism evidence="3 4">
    <name type="scientific">Flaviaesturariibacter amylovorans</name>
    <dbReference type="NCBI Taxonomy" id="1084520"/>
    <lineage>
        <taxon>Bacteria</taxon>
        <taxon>Pseudomonadati</taxon>
        <taxon>Bacteroidota</taxon>
        <taxon>Chitinophagia</taxon>
        <taxon>Chitinophagales</taxon>
        <taxon>Chitinophagaceae</taxon>
        <taxon>Flaviaestuariibacter</taxon>
    </lineage>
</organism>
<sequence length="170" mass="18894">MNRDFPASMDRLCKSLTAVVTLLFLGVAAVQVSIWNEVPRLGPAIVIGFLAATWLLSFVLRPQGYRLTHTELIVCRTWSAVRIQRSDILRIEPVSKADLRGSIRLFGVGGLFGYYGRFANRALGSMTWYATHRNGGLLVRTSNGKKILITPDDPEALLQAWEGSDVRSVF</sequence>
<evidence type="ECO:0000313" key="4">
    <source>
        <dbReference type="Proteomes" id="UP001501725"/>
    </source>
</evidence>
<dbReference type="Pfam" id="PF10882">
    <property type="entry name" value="bPH_5"/>
    <property type="match status" value="1"/>
</dbReference>
<dbReference type="Proteomes" id="UP001501725">
    <property type="component" value="Unassembled WGS sequence"/>
</dbReference>
<evidence type="ECO:0000256" key="1">
    <source>
        <dbReference type="SAM" id="Phobius"/>
    </source>
</evidence>
<keyword evidence="1" id="KW-0812">Transmembrane</keyword>
<feature type="domain" description="Bacterial Pleckstrin homology" evidence="2">
    <location>
        <begin position="65"/>
        <end position="162"/>
    </location>
</feature>
<evidence type="ECO:0000259" key="2">
    <source>
        <dbReference type="Pfam" id="PF10882"/>
    </source>
</evidence>
<evidence type="ECO:0000313" key="3">
    <source>
        <dbReference type="EMBL" id="GAA4330220.1"/>
    </source>
</evidence>
<gene>
    <name evidence="3" type="ORF">GCM10023184_21280</name>
</gene>
<name>A0ABP8GV80_9BACT</name>
<comment type="caution">
    <text evidence="3">The sequence shown here is derived from an EMBL/GenBank/DDBJ whole genome shotgun (WGS) entry which is preliminary data.</text>
</comment>
<proteinExistence type="predicted"/>
<protein>
    <recommendedName>
        <fullName evidence="2">Bacterial Pleckstrin homology domain-containing protein</fullName>
    </recommendedName>
</protein>
<accession>A0ABP8GV80</accession>
<keyword evidence="1" id="KW-1133">Transmembrane helix</keyword>
<keyword evidence="1" id="KW-0472">Membrane</keyword>
<feature type="transmembrane region" description="Helical" evidence="1">
    <location>
        <begin position="12"/>
        <end position="35"/>
    </location>
</feature>
<reference evidence="4" key="1">
    <citation type="journal article" date="2019" name="Int. J. Syst. Evol. Microbiol.">
        <title>The Global Catalogue of Microorganisms (GCM) 10K type strain sequencing project: providing services to taxonomists for standard genome sequencing and annotation.</title>
        <authorList>
            <consortium name="The Broad Institute Genomics Platform"/>
            <consortium name="The Broad Institute Genome Sequencing Center for Infectious Disease"/>
            <person name="Wu L."/>
            <person name="Ma J."/>
        </authorList>
    </citation>
    <scope>NUCLEOTIDE SEQUENCE [LARGE SCALE GENOMIC DNA]</scope>
    <source>
        <strain evidence="4">JCM 17919</strain>
    </source>
</reference>
<keyword evidence="4" id="KW-1185">Reference proteome</keyword>
<feature type="transmembrane region" description="Helical" evidence="1">
    <location>
        <begin position="41"/>
        <end position="60"/>
    </location>
</feature>
<dbReference type="InterPro" id="IPR027783">
    <property type="entry name" value="Bacterial_PH-related"/>
</dbReference>
<dbReference type="RefSeq" id="WP_345255664.1">
    <property type="nucleotide sequence ID" value="NZ_BAABGY010000007.1"/>
</dbReference>
<dbReference type="EMBL" id="BAABGY010000007">
    <property type="protein sequence ID" value="GAA4330220.1"/>
    <property type="molecule type" value="Genomic_DNA"/>
</dbReference>